<feature type="region of interest" description="Disordered" evidence="7">
    <location>
        <begin position="208"/>
        <end position="236"/>
    </location>
</feature>
<evidence type="ECO:0000313" key="10">
    <source>
        <dbReference type="Proteomes" id="UP001107558"/>
    </source>
</evidence>
<dbReference type="GO" id="GO:0033962">
    <property type="term" value="P:P-body assembly"/>
    <property type="evidence" value="ECO:0007669"/>
    <property type="project" value="TreeGrafter"/>
</dbReference>
<dbReference type="Proteomes" id="UP001107558">
    <property type="component" value="Chromosome 3"/>
</dbReference>
<keyword evidence="10" id="KW-1185">Reference proteome</keyword>
<feature type="region of interest" description="Disordered" evidence="7">
    <location>
        <begin position="366"/>
        <end position="395"/>
    </location>
</feature>
<dbReference type="PANTHER" id="PTHR21551">
    <property type="entry name" value="TOPOISOMERASE II-ASSOCIATED PROTEIN PAT1"/>
    <property type="match status" value="1"/>
</dbReference>
<sequence length="852" mass="97800">MADSFFGFDTTLPRDDDLGNLGRELSEDEYDALNDETFNHAVKDDWEDGHETLVRINQSATIAGKLEESDDYDSDLDINFITKLDDFEITNDDTDIRNQFQLDPSVWTTPIKPVTPTKVANVFGNSKLHDAEAARKFQTIQPPPGLASPSLAQQTNALQQLLGTTAVSNTGPKILSVEEIERNIINQQQQKMIQEKLAAIQSKVPAQQQQQQQSVPPPVTTANPQQPQQQQQMRKVLPNQQPAGLMFQPPPHHPINMNGPPPFNIPPHLQGPNMSKFNPLINHPMNMNNFHPNFGGPMGPGPIRPPQQLPPQMNRMPPHLMQGAPLMYPQQQQQQNSAQFNQRLLQEIQQNHPMLNPMQFAMNRGQMQQQLHHHHHHNNNNNNNMNNGANNQHHQRFNNGKMEEFDEYANLMSNRDKQFLITIQLMQLNTETPYFDDYYYTMYKERQRLRGIENESQAHRDNQLNHPFTQPKGHAQMLLRQFNNIGKNGMQNQKNGLGRERHNSESSQKNEKENPTPRTYTPLQFENSLGKLQCGSVTAPRKIIDMEVVGNAENGQGGVSELTIQKRSRQILMHIELLYKIVLKLEDLQHPMAIAASIILKEKREKQRLQMEQEAKEKQNEDESSISSAKSSISLNEPETQSELMTKLLALLSVEKVPGIMAVRKGRALLKRLFPHIKDQPIRWDMWNAIFISLTVFKRDKLEEIEDSLMALYYEFAVQLQDADFTDLLKITNNMMTSEKLMGYVNGCKFVVSSIIAMIIKCELLYQKSGDSINFSEEEQWIRFLNKLFEIVNSDRTVDAQILSSANNVHRDKNDHDRIIRTVIANFQRFKPRFTSDDEKLVKLLGIQYDVK</sequence>
<feature type="compositionally biased region" description="Polar residues" evidence="7">
    <location>
        <begin position="486"/>
        <end position="495"/>
    </location>
</feature>
<feature type="domain" description="mRNA decay factor PAT1" evidence="8">
    <location>
        <begin position="16"/>
        <end position="750"/>
    </location>
</feature>
<dbReference type="AlphaFoldDB" id="A0A9J6BLK6"/>
<comment type="similarity">
    <text evidence="3">Belongs to the PAT1 family.</text>
</comment>
<gene>
    <name evidence="9" type="ORF">PVAND_000994</name>
</gene>
<dbReference type="GO" id="GO:0000932">
    <property type="term" value="C:P-body"/>
    <property type="evidence" value="ECO:0007669"/>
    <property type="project" value="UniProtKB-SubCell"/>
</dbReference>
<keyword evidence="5" id="KW-0694">RNA-binding</keyword>
<evidence type="ECO:0000256" key="7">
    <source>
        <dbReference type="SAM" id="MobiDB-lite"/>
    </source>
</evidence>
<organism evidence="9 10">
    <name type="scientific">Polypedilum vanderplanki</name>
    <name type="common">Sleeping chironomid midge</name>
    <dbReference type="NCBI Taxonomy" id="319348"/>
    <lineage>
        <taxon>Eukaryota</taxon>
        <taxon>Metazoa</taxon>
        <taxon>Ecdysozoa</taxon>
        <taxon>Arthropoda</taxon>
        <taxon>Hexapoda</taxon>
        <taxon>Insecta</taxon>
        <taxon>Pterygota</taxon>
        <taxon>Neoptera</taxon>
        <taxon>Endopterygota</taxon>
        <taxon>Diptera</taxon>
        <taxon>Nematocera</taxon>
        <taxon>Chironomoidea</taxon>
        <taxon>Chironomidae</taxon>
        <taxon>Chironominae</taxon>
        <taxon>Polypedilum</taxon>
        <taxon>Polypedilum</taxon>
    </lineage>
</organism>
<evidence type="ECO:0000256" key="4">
    <source>
        <dbReference type="ARBA" id="ARBA00022490"/>
    </source>
</evidence>
<dbReference type="EMBL" id="JADBJN010000003">
    <property type="protein sequence ID" value="KAG5670753.1"/>
    <property type="molecule type" value="Genomic_DNA"/>
</dbReference>
<proteinExistence type="inferred from homology"/>
<feature type="region of interest" description="Disordered" evidence="7">
    <location>
        <begin position="609"/>
        <end position="638"/>
    </location>
</feature>
<evidence type="ECO:0000256" key="6">
    <source>
        <dbReference type="ARBA" id="ARBA00023242"/>
    </source>
</evidence>
<dbReference type="GO" id="GO:0005634">
    <property type="term" value="C:nucleus"/>
    <property type="evidence" value="ECO:0007669"/>
    <property type="project" value="UniProtKB-SubCell"/>
</dbReference>
<feature type="compositionally biased region" description="Basic and acidic residues" evidence="7">
    <location>
        <begin position="609"/>
        <end position="621"/>
    </location>
</feature>
<comment type="subcellular location">
    <subcellularLocation>
        <location evidence="2">Cytoplasm</location>
        <location evidence="2">P-body</location>
    </subcellularLocation>
    <subcellularLocation>
        <location evidence="1">Nucleus</location>
    </subcellularLocation>
</comment>
<dbReference type="OrthoDB" id="8251691at2759"/>
<feature type="compositionally biased region" description="Basic and acidic residues" evidence="7">
    <location>
        <begin position="497"/>
        <end position="515"/>
    </location>
</feature>
<protein>
    <recommendedName>
        <fullName evidence="8">mRNA decay factor PAT1 domain-containing protein</fullName>
    </recommendedName>
</protein>
<evidence type="ECO:0000256" key="2">
    <source>
        <dbReference type="ARBA" id="ARBA00004201"/>
    </source>
</evidence>
<dbReference type="GO" id="GO:0003723">
    <property type="term" value="F:RNA binding"/>
    <property type="evidence" value="ECO:0007669"/>
    <property type="project" value="UniProtKB-KW"/>
</dbReference>
<dbReference type="InterPro" id="IPR039900">
    <property type="entry name" value="Pat1-like"/>
</dbReference>
<dbReference type="InterPro" id="IPR019167">
    <property type="entry name" value="PAT1_dom"/>
</dbReference>
<name>A0A9J6BLK6_POLVA</name>
<feature type="region of interest" description="Disordered" evidence="7">
    <location>
        <begin position="486"/>
        <end position="523"/>
    </location>
</feature>
<evidence type="ECO:0000259" key="8">
    <source>
        <dbReference type="Pfam" id="PF09770"/>
    </source>
</evidence>
<feature type="compositionally biased region" description="Low complexity" evidence="7">
    <location>
        <begin position="379"/>
        <end position="392"/>
    </location>
</feature>
<feature type="compositionally biased region" description="Low complexity" evidence="7">
    <location>
        <begin position="625"/>
        <end position="634"/>
    </location>
</feature>
<accession>A0A9J6BLK6</accession>
<evidence type="ECO:0000256" key="3">
    <source>
        <dbReference type="ARBA" id="ARBA00009138"/>
    </source>
</evidence>
<evidence type="ECO:0000313" key="9">
    <source>
        <dbReference type="EMBL" id="KAG5670753.1"/>
    </source>
</evidence>
<evidence type="ECO:0000256" key="5">
    <source>
        <dbReference type="ARBA" id="ARBA00022884"/>
    </source>
</evidence>
<comment type="caution">
    <text evidence="9">The sequence shown here is derived from an EMBL/GenBank/DDBJ whole genome shotgun (WGS) entry which is preliminary data.</text>
</comment>
<dbReference type="Pfam" id="PF09770">
    <property type="entry name" value="PAT1"/>
    <property type="match status" value="1"/>
</dbReference>
<reference evidence="9" key="1">
    <citation type="submission" date="2021-03" db="EMBL/GenBank/DDBJ databases">
        <title>Chromosome level genome of the anhydrobiotic midge Polypedilum vanderplanki.</title>
        <authorList>
            <person name="Yoshida Y."/>
            <person name="Kikawada T."/>
            <person name="Gusev O."/>
        </authorList>
    </citation>
    <scope>NUCLEOTIDE SEQUENCE</scope>
    <source>
        <strain evidence="9">NIAS01</strain>
        <tissue evidence="9">Whole body or cell culture</tissue>
    </source>
</reference>
<keyword evidence="4" id="KW-0963">Cytoplasm</keyword>
<dbReference type="PANTHER" id="PTHR21551:SF0">
    <property type="entry name" value="PROTEIN ASSOCIATED WITH TOPO II RELATED-1, ISOFORM A"/>
    <property type="match status" value="1"/>
</dbReference>
<dbReference type="GO" id="GO:0000290">
    <property type="term" value="P:deadenylation-dependent decapping of nuclear-transcribed mRNA"/>
    <property type="evidence" value="ECO:0007669"/>
    <property type="project" value="InterPro"/>
</dbReference>
<evidence type="ECO:0000256" key="1">
    <source>
        <dbReference type="ARBA" id="ARBA00004123"/>
    </source>
</evidence>
<keyword evidence="6" id="KW-0539">Nucleus</keyword>